<feature type="non-terminal residue" evidence="1">
    <location>
        <position position="53"/>
    </location>
</feature>
<dbReference type="EMBL" id="LAZR01032649">
    <property type="protein sequence ID" value="KKL50307.1"/>
    <property type="molecule type" value="Genomic_DNA"/>
</dbReference>
<protein>
    <submittedName>
        <fullName evidence="1">Uncharacterized protein</fullName>
    </submittedName>
</protein>
<name>A0A0F9FGT6_9ZZZZ</name>
<sequence>MEELLRLPMRVQIASDPAQLPIVRATVERVCDVVGLDDQAGDKVALAVDEALT</sequence>
<dbReference type="InterPro" id="IPR036890">
    <property type="entry name" value="HATPase_C_sf"/>
</dbReference>
<evidence type="ECO:0000313" key="1">
    <source>
        <dbReference type="EMBL" id="KKL50307.1"/>
    </source>
</evidence>
<reference evidence="1" key="1">
    <citation type="journal article" date="2015" name="Nature">
        <title>Complex archaea that bridge the gap between prokaryotes and eukaryotes.</title>
        <authorList>
            <person name="Spang A."/>
            <person name="Saw J.H."/>
            <person name="Jorgensen S.L."/>
            <person name="Zaremba-Niedzwiedzka K."/>
            <person name="Martijn J."/>
            <person name="Lind A.E."/>
            <person name="van Eijk R."/>
            <person name="Schleper C."/>
            <person name="Guy L."/>
            <person name="Ettema T.J."/>
        </authorList>
    </citation>
    <scope>NUCLEOTIDE SEQUENCE</scope>
</reference>
<gene>
    <name evidence="1" type="ORF">LCGC14_2306830</name>
</gene>
<proteinExistence type="predicted"/>
<comment type="caution">
    <text evidence="1">The sequence shown here is derived from an EMBL/GenBank/DDBJ whole genome shotgun (WGS) entry which is preliminary data.</text>
</comment>
<accession>A0A0F9FGT6</accession>
<organism evidence="1">
    <name type="scientific">marine sediment metagenome</name>
    <dbReference type="NCBI Taxonomy" id="412755"/>
    <lineage>
        <taxon>unclassified sequences</taxon>
        <taxon>metagenomes</taxon>
        <taxon>ecological metagenomes</taxon>
    </lineage>
</organism>
<dbReference type="AlphaFoldDB" id="A0A0F9FGT6"/>
<dbReference type="Gene3D" id="3.30.565.10">
    <property type="entry name" value="Histidine kinase-like ATPase, C-terminal domain"/>
    <property type="match status" value="1"/>
</dbReference>